<evidence type="ECO:0000256" key="5">
    <source>
        <dbReference type="ARBA" id="ARBA00022803"/>
    </source>
</evidence>
<evidence type="ECO:0000256" key="8">
    <source>
        <dbReference type="ARBA" id="ARBA00023136"/>
    </source>
</evidence>
<dbReference type="InterPro" id="IPR003812">
    <property type="entry name" value="Fido"/>
</dbReference>
<keyword evidence="7" id="KW-1133">Transmembrane helix</keyword>
<sequence length="207" mass="23148">MILWELAQNEKNEHYTQLEVANTARQFSFLLSLIEVAKGAQQQWLSERVIKALNYHAIACLHDYAGEYRPCVVELGKDEGDHRPPMPHSVPAQMEHFVHYVNSRWTKFDAPKLAAFVLWRLNHIHPFVNGNGRTARAAAYFVACLKLGGALPGKKTLPELLCDNRGEYIVALKVADRSQASGVQLDLDSLTSLISRLLEEQIASAAG</sequence>
<dbReference type="GO" id="GO:0016020">
    <property type="term" value="C:membrane"/>
    <property type="evidence" value="ECO:0007669"/>
    <property type="project" value="UniProtKB-SubCell"/>
</dbReference>
<comment type="caution">
    <text evidence="11">The sequence shown here is derived from an EMBL/GenBank/DDBJ whole genome shotgun (WGS) entry which is preliminary data.</text>
</comment>
<accession>A0A103QSP9</accession>
<dbReference type="RefSeq" id="WP_059759529.1">
    <property type="nucleotide sequence ID" value="NZ_CP013414.1"/>
</dbReference>
<evidence type="ECO:0000256" key="3">
    <source>
        <dbReference type="ARBA" id="ARBA00022737"/>
    </source>
</evidence>
<dbReference type="PROSITE" id="PS51459">
    <property type="entry name" value="FIDO"/>
    <property type="match status" value="1"/>
</dbReference>
<dbReference type="Pfam" id="PF02661">
    <property type="entry name" value="Fic"/>
    <property type="match status" value="1"/>
</dbReference>
<evidence type="ECO:0000256" key="4">
    <source>
        <dbReference type="ARBA" id="ARBA00022741"/>
    </source>
</evidence>
<dbReference type="OrthoDB" id="9813719at2"/>
<evidence type="ECO:0000259" key="10">
    <source>
        <dbReference type="PROSITE" id="PS51459"/>
    </source>
</evidence>
<dbReference type="InterPro" id="IPR040198">
    <property type="entry name" value="Fido_containing"/>
</dbReference>
<dbReference type="AlphaFoldDB" id="A0A103QSP9"/>
<proteinExistence type="predicted"/>
<gene>
    <name evidence="11" type="ORF">WJ33_00950</name>
</gene>
<dbReference type="GO" id="GO:0005524">
    <property type="term" value="F:ATP binding"/>
    <property type="evidence" value="ECO:0007669"/>
    <property type="project" value="UniProtKB-KW"/>
</dbReference>
<evidence type="ECO:0000256" key="7">
    <source>
        <dbReference type="ARBA" id="ARBA00022989"/>
    </source>
</evidence>
<keyword evidence="2" id="KW-0812">Transmembrane</keyword>
<evidence type="ECO:0000256" key="2">
    <source>
        <dbReference type="ARBA" id="ARBA00022692"/>
    </source>
</evidence>
<evidence type="ECO:0000313" key="11">
    <source>
        <dbReference type="EMBL" id="KVG54869.1"/>
    </source>
</evidence>
<dbReference type="EMBL" id="LOXM01000264">
    <property type="protein sequence ID" value="KVG54869.1"/>
    <property type="molecule type" value="Genomic_DNA"/>
</dbReference>
<keyword evidence="5" id="KW-0802">TPR repeat</keyword>
<evidence type="ECO:0000256" key="9">
    <source>
        <dbReference type="PIRSR" id="PIRSR640198-1"/>
    </source>
</evidence>
<keyword evidence="4" id="KW-0547">Nucleotide-binding</keyword>
<feature type="domain" description="Fido" evidence="10">
    <location>
        <begin position="45"/>
        <end position="196"/>
    </location>
</feature>
<dbReference type="PANTHER" id="PTHR13504:SF34">
    <property type="entry name" value="PROTEIN ADENYLYLTRANSFERASE FICD"/>
    <property type="match status" value="1"/>
</dbReference>
<dbReference type="Proteomes" id="UP000064029">
    <property type="component" value="Unassembled WGS sequence"/>
</dbReference>
<keyword evidence="3" id="KW-0677">Repeat</keyword>
<feature type="active site" evidence="9">
    <location>
        <position position="125"/>
    </location>
</feature>
<evidence type="ECO:0000256" key="1">
    <source>
        <dbReference type="ARBA" id="ARBA00004167"/>
    </source>
</evidence>
<dbReference type="SUPFAM" id="SSF140931">
    <property type="entry name" value="Fic-like"/>
    <property type="match status" value="1"/>
</dbReference>
<keyword evidence="6" id="KW-0067">ATP-binding</keyword>
<protein>
    <recommendedName>
        <fullName evidence="10">Fido domain-containing protein</fullName>
    </recommendedName>
</protein>
<dbReference type="InterPro" id="IPR036597">
    <property type="entry name" value="Fido-like_dom_sf"/>
</dbReference>
<name>A0A103QSP9_9BURK</name>
<keyword evidence="8" id="KW-0472">Membrane</keyword>
<evidence type="ECO:0000256" key="6">
    <source>
        <dbReference type="ARBA" id="ARBA00022840"/>
    </source>
</evidence>
<reference evidence="11 12" key="1">
    <citation type="submission" date="2015-11" db="EMBL/GenBank/DDBJ databases">
        <title>Expanding the genomic diversity of Burkholderia species for the development of highly accurate diagnostics.</title>
        <authorList>
            <person name="Sahl J."/>
            <person name="Keim P."/>
            <person name="Wagner D."/>
        </authorList>
    </citation>
    <scope>NUCLEOTIDE SEQUENCE [LARGE SCALE GENOMIC DNA]</scope>
    <source>
        <strain evidence="11 12">MSMB2036</strain>
    </source>
</reference>
<dbReference type="PANTHER" id="PTHR13504">
    <property type="entry name" value="FIDO DOMAIN-CONTAINING PROTEIN DDB_G0283145"/>
    <property type="match status" value="1"/>
</dbReference>
<evidence type="ECO:0000313" key="12">
    <source>
        <dbReference type="Proteomes" id="UP000064029"/>
    </source>
</evidence>
<organism evidence="11 12">
    <name type="scientific">Burkholderia ubonensis</name>
    <dbReference type="NCBI Taxonomy" id="101571"/>
    <lineage>
        <taxon>Bacteria</taxon>
        <taxon>Pseudomonadati</taxon>
        <taxon>Pseudomonadota</taxon>
        <taxon>Betaproteobacteria</taxon>
        <taxon>Burkholderiales</taxon>
        <taxon>Burkholderiaceae</taxon>
        <taxon>Burkholderia</taxon>
        <taxon>Burkholderia cepacia complex</taxon>
    </lineage>
</organism>
<comment type="subcellular location">
    <subcellularLocation>
        <location evidence="1">Membrane</location>
        <topology evidence="1">Single-pass membrane protein</topology>
    </subcellularLocation>
</comment>
<dbReference type="Gene3D" id="1.10.3290.10">
    <property type="entry name" value="Fido-like domain"/>
    <property type="match status" value="1"/>
</dbReference>